<dbReference type="SUPFAM" id="SSF88713">
    <property type="entry name" value="Glycoside hydrolase/deacetylase"/>
    <property type="match status" value="1"/>
</dbReference>
<comment type="caution">
    <text evidence="6">The sequence shown here is derived from an EMBL/GenBank/DDBJ whole genome shotgun (WGS) entry which is preliminary data.</text>
</comment>
<evidence type="ECO:0000256" key="2">
    <source>
        <dbReference type="ARBA" id="ARBA00022723"/>
    </source>
</evidence>
<dbReference type="InterPro" id="IPR011013">
    <property type="entry name" value="Gal_mutarotase_sf_dom"/>
</dbReference>
<keyword evidence="7" id="KW-1185">Reference proteome</keyword>
<dbReference type="Gene3D" id="2.70.98.30">
    <property type="entry name" value="Golgi alpha-mannosidase II, domain 4"/>
    <property type="match status" value="1"/>
</dbReference>
<keyword evidence="2" id="KW-0479">Metal-binding</keyword>
<accession>A0ABQ2EZY8</accession>
<gene>
    <name evidence="6" type="ORF">GCM10008955_31880</name>
</gene>
<dbReference type="Pfam" id="PF01074">
    <property type="entry name" value="Glyco_hydro_38N"/>
    <property type="match status" value="1"/>
</dbReference>
<dbReference type="Proteomes" id="UP000647587">
    <property type="component" value="Unassembled WGS sequence"/>
</dbReference>
<evidence type="ECO:0000313" key="6">
    <source>
        <dbReference type="EMBL" id="GGK35595.1"/>
    </source>
</evidence>
<dbReference type="CDD" id="cd10789">
    <property type="entry name" value="GH38N_AMII_ER_cytosolic"/>
    <property type="match status" value="1"/>
</dbReference>
<sequence length="835" mass="92115">MINPRSKALTFHLIGHAHIDPVWLWDWREGHETVKATFRSALDRLKENPDMVFVHSSAAQYAWMEAHPQLLAEVRDAVQRGQWEPVGGWWVEPDVNLAHGEALARQALIGQRTFERLLGKRARVGFLPDSFGHPGTLPQLLRQSGLDSFVFMRPSAGELDLPANLFTWVGADGSRVLSARLECYNSSPNQIYTSLERNLAWRPSQLTNWLGLFGVGNHGGGPTRKAIANLRELAADPAWPTLQMNSLSGFFETVRGESAPEYTGELQHHARGCYAAVSDIKRLNRRAEHALMRAEKLAVMAGPAGYPYPAEALTHAWKGLLFNQFHDILAGSSLQSSFEDAHQQLGEVLSIASRVTFAATQAVADQVDTRLDGREVDEVIRSVHWNGGSWVTDYGDGVPVLVFNPDSRERDEAVEIELNDWHTSNLRLIDDAGQDVPYQRLRAESVNGQGRPRFVFRAQLPAFGYRMYRVLDEPAPEQTNPPLLSATTTLLENAFWALHLDPHTGGLIRLVDKARGLDLLAGTGAQLQVVRDDTDTWGHGVRGFRQLVGVFGNATLEVLELGEVRATVRATTRFGRSTAVQDFTLYAGSAEIHGQLSLDWHEPHHAAQLVFPAALSEVTATYEVPYGFVTRPADGEEEPVQSWTDVSGLARDGRGAPHPAGLALLNDSKYSASVLGGELRLTLARSPVYAHHDPATLEPAVAYAHLDQGAQRSRWALVPHTGDWRAAHMPEQAAVLNQPAVFTREYVHAGSWPASHSDLHLQDLPTVQVSALKQAEDSEDIIVRLHEWGGKAAQGQLLVRGHAIDVELRPQQVLSLRLAADGQALKVNFLEEADD</sequence>
<dbReference type="EMBL" id="BMPP01000015">
    <property type="protein sequence ID" value="GGK35595.1"/>
    <property type="molecule type" value="Genomic_DNA"/>
</dbReference>
<keyword evidence="3" id="KW-0378">Hydrolase</keyword>
<dbReference type="InterPro" id="IPR013780">
    <property type="entry name" value="Glyco_hydro_b"/>
</dbReference>
<dbReference type="InterPro" id="IPR015341">
    <property type="entry name" value="Glyco_hydro_38_cen"/>
</dbReference>
<comment type="similarity">
    <text evidence="1">Belongs to the glycosyl hydrolase 38 family.</text>
</comment>
<dbReference type="Gene3D" id="3.20.110.10">
    <property type="entry name" value="Glycoside hydrolase 38, N terminal domain"/>
    <property type="match status" value="1"/>
</dbReference>
<dbReference type="InterPro" id="IPR011330">
    <property type="entry name" value="Glyco_hydro/deAcase_b/a-brl"/>
</dbReference>
<dbReference type="Pfam" id="PF17677">
    <property type="entry name" value="Glyco_hydro38C2"/>
    <property type="match status" value="1"/>
</dbReference>
<dbReference type="InterPro" id="IPR037094">
    <property type="entry name" value="Glyco_hydro_38_cen_sf"/>
</dbReference>
<dbReference type="InterPro" id="IPR000602">
    <property type="entry name" value="Glyco_hydro_38_N"/>
</dbReference>
<dbReference type="Gene3D" id="2.60.40.1180">
    <property type="entry name" value="Golgi alpha-mannosidase II"/>
    <property type="match status" value="1"/>
</dbReference>
<protein>
    <submittedName>
        <fullName evidence="6">Alpha-mannosidase</fullName>
    </submittedName>
</protein>
<name>A0ABQ2EZY8_9DEIO</name>
<dbReference type="SUPFAM" id="SSF88688">
    <property type="entry name" value="Families 57/38 glycoside transferase middle domain"/>
    <property type="match status" value="1"/>
</dbReference>
<organism evidence="6 7">
    <name type="scientific">Deinococcus malanensis</name>
    <dbReference type="NCBI Taxonomy" id="1706855"/>
    <lineage>
        <taxon>Bacteria</taxon>
        <taxon>Thermotogati</taxon>
        <taxon>Deinococcota</taxon>
        <taxon>Deinococci</taxon>
        <taxon>Deinococcales</taxon>
        <taxon>Deinococcaceae</taxon>
        <taxon>Deinococcus</taxon>
    </lineage>
</organism>
<evidence type="ECO:0000256" key="1">
    <source>
        <dbReference type="ARBA" id="ARBA00009792"/>
    </source>
</evidence>
<dbReference type="Gene3D" id="1.20.1270.50">
    <property type="entry name" value="Glycoside hydrolase family 38, central domain"/>
    <property type="match status" value="1"/>
</dbReference>
<dbReference type="InterPro" id="IPR027291">
    <property type="entry name" value="Glyco_hydro_38_N_sf"/>
</dbReference>
<keyword evidence="4" id="KW-0326">Glycosidase</keyword>
<dbReference type="SUPFAM" id="SSF74650">
    <property type="entry name" value="Galactose mutarotase-like"/>
    <property type="match status" value="1"/>
</dbReference>
<evidence type="ECO:0000313" key="7">
    <source>
        <dbReference type="Proteomes" id="UP000647587"/>
    </source>
</evidence>
<evidence type="ECO:0000259" key="5">
    <source>
        <dbReference type="SMART" id="SM00872"/>
    </source>
</evidence>
<dbReference type="InterPro" id="IPR028995">
    <property type="entry name" value="Glyco_hydro_57/38_cen_sf"/>
</dbReference>
<dbReference type="Pfam" id="PF07748">
    <property type="entry name" value="Glyco_hydro_38C"/>
    <property type="match status" value="1"/>
</dbReference>
<evidence type="ECO:0000256" key="3">
    <source>
        <dbReference type="ARBA" id="ARBA00022801"/>
    </source>
</evidence>
<dbReference type="SMART" id="SM00872">
    <property type="entry name" value="Alpha-mann_mid"/>
    <property type="match status" value="1"/>
</dbReference>
<dbReference type="PANTHER" id="PTHR46017">
    <property type="entry name" value="ALPHA-MANNOSIDASE 2C1"/>
    <property type="match status" value="1"/>
</dbReference>
<dbReference type="InterPro" id="IPR041147">
    <property type="entry name" value="GH38_C"/>
</dbReference>
<dbReference type="PANTHER" id="PTHR46017:SF1">
    <property type="entry name" value="ALPHA-MANNOSIDASE 2C1"/>
    <property type="match status" value="1"/>
</dbReference>
<dbReference type="RefSeq" id="WP_189010545.1">
    <property type="nucleotide sequence ID" value="NZ_BMPP01000015.1"/>
</dbReference>
<dbReference type="InterPro" id="IPR011682">
    <property type="entry name" value="Glyco_hydro_38_C"/>
</dbReference>
<evidence type="ECO:0000256" key="4">
    <source>
        <dbReference type="ARBA" id="ARBA00023295"/>
    </source>
</evidence>
<dbReference type="Pfam" id="PF09261">
    <property type="entry name" value="Alpha-mann_mid"/>
    <property type="match status" value="1"/>
</dbReference>
<proteinExistence type="inferred from homology"/>
<reference evidence="7" key="1">
    <citation type="journal article" date="2019" name="Int. J. Syst. Evol. Microbiol.">
        <title>The Global Catalogue of Microorganisms (GCM) 10K type strain sequencing project: providing services to taxonomists for standard genome sequencing and annotation.</title>
        <authorList>
            <consortium name="The Broad Institute Genomics Platform"/>
            <consortium name="The Broad Institute Genome Sequencing Center for Infectious Disease"/>
            <person name="Wu L."/>
            <person name="Ma J."/>
        </authorList>
    </citation>
    <scope>NUCLEOTIDE SEQUENCE [LARGE SCALE GENOMIC DNA]</scope>
    <source>
        <strain evidence="7">JCM 30331</strain>
    </source>
</reference>
<feature type="domain" description="Glycoside hydrolase family 38 central" evidence="5">
    <location>
        <begin position="268"/>
        <end position="345"/>
    </location>
</feature>